<keyword evidence="1" id="KW-0812">Transmembrane</keyword>
<proteinExistence type="predicted"/>
<dbReference type="EnsemblMetazoa" id="AQUA014486-RA">
    <property type="protein sequence ID" value="AQUA014486-PA"/>
    <property type="gene ID" value="AQUA014486"/>
</dbReference>
<dbReference type="AlphaFoldDB" id="A0A182XRL3"/>
<dbReference type="Proteomes" id="UP000076407">
    <property type="component" value="Unassembled WGS sequence"/>
</dbReference>
<keyword evidence="3" id="KW-1185">Reference proteome</keyword>
<organism evidence="2 3">
    <name type="scientific">Anopheles quadriannulatus</name>
    <name type="common">Mosquito</name>
    <dbReference type="NCBI Taxonomy" id="34691"/>
    <lineage>
        <taxon>Eukaryota</taxon>
        <taxon>Metazoa</taxon>
        <taxon>Ecdysozoa</taxon>
        <taxon>Arthropoda</taxon>
        <taxon>Hexapoda</taxon>
        <taxon>Insecta</taxon>
        <taxon>Pterygota</taxon>
        <taxon>Neoptera</taxon>
        <taxon>Endopterygota</taxon>
        <taxon>Diptera</taxon>
        <taxon>Nematocera</taxon>
        <taxon>Culicoidea</taxon>
        <taxon>Culicidae</taxon>
        <taxon>Anophelinae</taxon>
        <taxon>Anopheles</taxon>
    </lineage>
</organism>
<sequence>ELGREGGARVSVYQSAVIAAVLHLPTVLRFYCARFIDS</sequence>
<keyword evidence="1" id="KW-1133">Transmembrane helix</keyword>
<evidence type="ECO:0000313" key="2">
    <source>
        <dbReference type="EnsemblMetazoa" id="AQUA014486-PA"/>
    </source>
</evidence>
<accession>A0A182XRL3</accession>
<dbReference type="VEuPathDB" id="VectorBase:AQUA014486"/>
<reference evidence="2" key="1">
    <citation type="submission" date="2020-05" db="UniProtKB">
        <authorList>
            <consortium name="EnsemblMetazoa"/>
        </authorList>
    </citation>
    <scope>IDENTIFICATION</scope>
    <source>
        <strain evidence="2">SANGQUA</strain>
    </source>
</reference>
<evidence type="ECO:0000256" key="1">
    <source>
        <dbReference type="SAM" id="Phobius"/>
    </source>
</evidence>
<name>A0A182XRL3_ANOQN</name>
<keyword evidence="1" id="KW-0472">Membrane</keyword>
<feature type="transmembrane region" description="Helical" evidence="1">
    <location>
        <begin position="12"/>
        <end position="32"/>
    </location>
</feature>
<evidence type="ECO:0000313" key="3">
    <source>
        <dbReference type="Proteomes" id="UP000076407"/>
    </source>
</evidence>
<protein>
    <submittedName>
        <fullName evidence="2">Uncharacterized protein</fullName>
    </submittedName>
</protein>